<evidence type="ECO:0000256" key="4">
    <source>
        <dbReference type="ARBA" id="ARBA00022800"/>
    </source>
</evidence>
<evidence type="ECO:0000256" key="3">
    <source>
        <dbReference type="ARBA" id="ARBA00022741"/>
    </source>
</evidence>
<dbReference type="EMBL" id="JBHSBN010000037">
    <property type="protein sequence ID" value="MFC4110265.1"/>
    <property type="molecule type" value="Genomic_DNA"/>
</dbReference>
<dbReference type="PANTHER" id="PTHR11118:SF1">
    <property type="entry name" value="RNA-SPLICING LIGASE RTCB HOMOLOG"/>
    <property type="match status" value="1"/>
</dbReference>
<dbReference type="Gene3D" id="3.90.1860.10">
    <property type="entry name" value="tRNA-splicing ligase RtcB"/>
    <property type="match status" value="1"/>
</dbReference>
<keyword evidence="11" id="KW-1185">Reference proteome</keyword>
<reference evidence="11" key="1">
    <citation type="journal article" date="2019" name="Int. J. Syst. Evol. Microbiol.">
        <title>The Global Catalogue of Microorganisms (GCM) 10K type strain sequencing project: providing services to taxonomists for standard genome sequencing and annotation.</title>
        <authorList>
            <consortium name="The Broad Institute Genomics Platform"/>
            <consortium name="The Broad Institute Genome Sequencing Center for Infectious Disease"/>
            <person name="Wu L."/>
            <person name="Ma J."/>
        </authorList>
    </citation>
    <scope>NUCLEOTIDE SEQUENCE [LARGE SCALE GENOMIC DNA]</scope>
    <source>
        <strain evidence="11">2902at01</strain>
    </source>
</reference>
<dbReference type="PANTHER" id="PTHR11118">
    <property type="entry name" value="RNA-SPLICING LIGASE RTCB HOMOLOG"/>
    <property type="match status" value="1"/>
</dbReference>
<feature type="compositionally biased region" description="Low complexity" evidence="9">
    <location>
        <begin position="244"/>
        <end position="257"/>
    </location>
</feature>
<dbReference type="Proteomes" id="UP001595868">
    <property type="component" value="Unassembled WGS sequence"/>
</dbReference>
<dbReference type="Pfam" id="PF01139">
    <property type="entry name" value="RtcB"/>
    <property type="match status" value="3"/>
</dbReference>
<keyword evidence="5" id="KW-0342">GTP-binding</keyword>
<gene>
    <name evidence="8" type="primary">rtcB</name>
    <name evidence="10" type="ORF">ACFOX0_30640</name>
</gene>
<dbReference type="RefSeq" id="WP_377552519.1">
    <property type="nucleotide sequence ID" value="NZ_JBHSBN010000037.1"/>
</dbReference>
<dbReference type="EC" id="6.5.1.-" evidence="8"/>
<protein>
    <recommendedName>
        <fullName evidence="8">tRNA-splicing ligase RtcB</fullName>
        <ecNumber evidence="8">6.5.1.-</ecNumber>
    </recommendedName>
</protein>
<feature type="region of interest" description="Disordered" evidence="9">
    <location>
        <begin position="406"/>
        <end position="436"/>
    </location>
</feature>
<evidence type="ECO:0000256" key="6">
    <source>
        <dbReference type="ARBA" id="ARBA00023211"/>
    </source>
</evidence>
<sequence>MPSALPSTLSVGDATITVFASAGSWIESDAVEQCRQVAALDGVDHVAAMPDLHPGKGAPIGAAIASTVLYPHLVGSDIGCGIAVFPLGLRRAVPERLARRFPDLDVGPESDDPAWSTVDRAALDGPVDGLGTVGRGNHFVELARIESPLDAGHAGRLGLAAGDLVLLVHSGSRGLGERILRAHTERHGNGPAVDPPAYLAAHNAAVRWASLNRRLIAARVAHALGARITEPVVDQCHNQVVRVGSGSAAAPGPDPGLDGAGAGPGRATGAAGPGSSAAGRLPRGYLHRKGAAPGDGADVLIAGTRGTRSYLVATHAGAAANFSVAHGAGRKMSRADALRRGQAKHTVAELRRTPLGSLVVCGDRQLLFEEAPTAYKRIDQVIADLVDHGLATPVCATVPLVTYKTPDHRSEAGAGDRTRGDRARGRNRRPGSRERS</sequence>
<comment type="similarity">
    <text evidence="8">Belongs to the RtcB family.</text>
</comment>
<evidence type="ECO:0000256" key="2">
    <source>
        <dbReference type="ARBA" id="ARBA00022723"/>
    </source>
</evidence>
<feature type="compositionally biased region" description="Low complexity" evidence="9">
    <location>
        <begin position="267"/>
        <end position="280"/>
    </location>
</feature>
<organism evidence="10 11">
    <name type="scientific">Micromonospora zhanjiangensis</name>
    <dbReference type="NCBI Taxonomy" id="1522057"/>
    <lineage>
        <taxon>Bacteria</taxon>
        <taxon>Bacillati</taxon>
        <taxon>Actinomycetota</taxon>
        <taxon>Actinomycetes</taxon>
        <taxon>Micromonosporales</taxon>
        <taxon>Micromonosporaceae</taxon>
        <taxon>Micromonospora</taxon>
    </lineage>
</organism>
<feature type="compositionally biased region" description="Basic and acidic residues" evidence="9">
    <location>
        <begin position="406"/>
        <end position="424"/>
    </location>
</feature>
<evidence type="ECO:0000256" key="5">
    <source>
        <dbReference type="ARBA" id="ARBA00023134"/>
    </source>
</evidence>
<comment type="caution">
    <text evidence="10">The sequence shown here is derived from an EMBL/GenBank/DDBJ whole genome shotgun (WGS) entry which is preliminary data.</text>
</comment>
<keyword evidence="4" id="KW-0692">RNA repair</keyword>
<comment type="catalytic activity">
    <reaction evidence="7">
        <text>a 3'-end 3'-phospho-ribonucleotide-RNA + a 5'-end dephospho-ribonucleoside-RNA + GTP = a ribonucleotidyl-ribonucleotide-RNA + GMP + diphosphate</text>
        <dbReference type="Rhea" id="RHEA:68076"/>
        <dbReference type="Rhea" id="RHEA-COMP:10463"/>
        <dbReference type="Rhea" id="RHEA-COMP:13936"/>
        <dbReference type="Rhea" id="RHEA-COMP:17355"/>
        <dbReference type="ChEBI" id="CHEBI:33019"/>
        <dbReference type="ChEBI" id="CHEBI:37565"/>
        <dbReference type="ChEBI" id="CHEBI:58115"/>
        <dbReference type="ChEBI" id="CHEBI:83062"/>
        <dbReference type="ChEBI" id="CHEBI:138284"/>
        <dbReference type="ChEBI" id="CHEBI:173118"/>
        <dbReference type="EC" id="6.5.1.8"/>
    </reaction>
</comment>
<evidence type="ECO:0000256" key="1">
    <source>
        <dbReference type="ARBA" id="ARBA00022598"/>
    </source>
</evidence>
<feature type="region of interest" description="Disordered" evidence="9">
    <location>
        <begin position="244"/>
        <end position="282"/>
    </location>
</feature>
<accession>A0ABV8KVM7</accession>
<comment type="cofactor">
    <cofactor evidence="8">
        <name>Mn(2+)</name>
        <dbReference type="ChEBI" id="CHEBI:29035"/>
    </cofactor>
    <text evidence="8">Binds 2 manganese ions per subunit.</text>
</comment>
<dbReference type="InterPro" id="IPR036025">
    <property type="entry name" value="RtcB-like_sf"/>
</dbReference>
<evidence type="ECO:0000256" key="9">
    <source>
        <dbReference type="SAM" id="MobiDB-lite"/>
    </source>
</evidence>
<dbReference type="NCBIfam" id="NF007153">
    <property type="entry name" value="PRK09588.1"/>
    <property type="match status" value="1"/>
</dbReference>
<dbReference type="SUPFAM" id="SSF103365">
    <property type="entry name" value="Hypothetical protein PH1602"/>
    <property type="match status" value="2"/>
</dbReference>
<keyword evidence="6 8" id="KW-0464">Manganese</keyword>
<dbReference type="InterPro" id="IPR001233">
    <property type="entry name" value="RtcB"/>
</dbReference>
<proteinExistence type="inferred from homology"/>
<evidence type="ECO:0000256" key="8">
    <source>
        <dbReference type="RuleBase" id="RU371113"/>
    </source>
</evidence>
<keyword evidence="1 8" id="KW-0436">Ligase</keyword>
<keyword evidence="2 8" id="KW-0479">Metal-binding</keyword>
<dbReference type="GO" id="GO:0016874">
    <property type="term" value="F:ligase activity"/>
    <property type="evidence" value="ECO:0007669"/>
    <property type="project" value="UniProtKB-KW"/>
</dbReference>
<evidence type="ECO:0000313" key="10">
    <source>
        <dbReference type="EMBL" id="MFC4110265.1"/>
    </source>
</evidence>
<evidence type="ECO:0000256" key="7">
    <source>
        <dbReference type="ARBA" id="ARBA00047746"/>
    </source>
</evidence>
<comment type="subunit">
    <text evidence="8">Monomer.</text>
</comment>
<keyword evidence="3" id="KW-0547">Nucleotide-binding</keyword>
<name>A0ABV8KVM7_9ACTN</name>
<evidence type="ECO:0000313" key="11">
    <source>
        <dbReference type="Proteomes" id="UP001595868"/>
    </source>
</evidence>